<evidence type="ECO:0000256" key="4">
    <source>
        <dbReference type="ARBA" id="ARBA00022519"/>
    </source>
</evidence>
<keyword evidence="9" id="KW-0915">Sodium</keyword>
<dbReference type="EC" id="1.6.5.-" evidence="15"/>
<dbReference type="AlphaFoldDB" id="E0RP93"/>
<keyword evidence="13" id="KW-0739">Sodium transport</keyword>
<evidence type="ECO:0000256" key="11">
    <source>
        <dbReference type="ARBA" id="ARBA00023075"/>
    </source>
</evidence>
<comment type="subcellular location">
    <subcellularLocation>
        <location evidence="1">Endomembrane system</location>
        <topology evidence="1">Multi-pass membrane protein</topology>
    </subcellularLocation>
</comment>
<dbReference type="InterPro" id="IPR003667">
    <property type="entry name" value="NqrDE/RnfAE"/>
</dbReference>
<keyword evidence="8" id="KW-0520">NAD</keyword>
<feature type="transmembrane region" description="Helical" evidence="14">
    <location>
        <begin position="44"/>
        <end position="64"/>
    </location>
</feature>
<evidence type="ECO:0000256" key="6">
    <source>
        <dbReference type="ARBA" id="ARBA00022967"/>
    </source>
</evidence>
<keyword evidence="2" id="KW-0813">Transport</keyword>
<evidence type="ECO:0000256" key="1">
    <source>
        <dbReference type="ARBA" id="ARBA00004127"/>
    </source>
</evidence>
<feature type="transmembrane region" description="Helical" evidence="14">
    <location>
        <begin position="138"/>
        <end position="159"/>
    </location>
</feature>
<reference key="1">
    <citation type="submission" date="2009-08" db="EMBL/GenBank/DDBJ databases">
        <title>The genome sequence of Spirochaeta thermophila DSM6192.</title>
        <authorList>
            <person name="Angelov A."/>
            <person name="Mientus M."/>
            <person name="Wittenberg S."/>
            <person name="Lehmann R."/>
            <person name="Liesegang H."/>
            <person name="Daniel R."/>
            <person name="Liebl W."/>
        </authorList>
    </citation>
    <scope>NUCLEOTIDE SEQUENCE</scope>
    <source>
        <strain>DSM 6192</strain>
    </source>
</reference>
<keyword evidence="7 14" id="KW-1133">Transmembrane helix</keyword>
<keyword evidence="12 14" id="KW-0472">Membrane</keyword>
<dbReference type="NCBIfam" id="NF006777">
    <property type="entry name" value="PRK09292.1"/>
    <property type="match status" value="1"/>
</dbReference>
<dbReference type="EMBL" id="CP001698">
    <property type="protein sequence ID" value="ADN01287.1"/>
    <property type="molecule type" value="Genomic_DNA"/>
</dbReference>
<evidence type="ECO:0000256" key="3">
    <source>
        <dbReference type="ARBA" id="ARBA00022475"/>
    </source>
</evidence>
<dbReference type="GO" id="GO:0006814">
    <property type="term" value="P:sodium ion transport"/>
    <property type="evidence" value="ECO:0007669"/>
    <property type="project" value="UniProtKB-KW"/>
</dbReference>
<accession>E0RP93</accession>
<sequence>MAATPRRILAENTWTNNPIFIQILGICSTLAVTNNLTNTLIMTLGVTFVTGFSSLTVSLLKTLIPHRVRMITQTLIISFYVIIVDILLKAYLPEIHKSLGPYVGLIITNCIIMGRAEAFAQSNPPLLSLWDGLTSGLGYMWVLMLIALIRELLGFGTLFNIRVLPEGFEPWTIMVMAPSAFFILAMVLWAAKTLMNKEAA</sequence>
<feature type="transmembrane region" description="Helical" evidence="14">
    <location>
        <begin position="171"/>
        <end position="191"/>
    </location>
</feature>
<evidence type="ECO:0000256" key="13">
    <source>
        <dbReference type="ARBA" id="ARBA00023201"/>
    </source>
</evidence>
<keyword evidence="4" id="KW-0997">Cell inner membrane</keyword>
<evidence type="ECO:0000313" key="15">
    <source>
        <dbReference type="EMBL" id="ADN01287.1"/>
    </source>
</evidence>
<evidence type="ECO:0000256" key="8">
    <source>
        <dbReference type="ARBA" id="ARBA00023027"/>
    </source>
</evidence>
<keyword evidence="5 14" id="KW-0812">Transmembrane</keyword>
<organism evidence="15 16">
    <name type="scientific">Winmispira thermophila (strain ATCC 49972 / DSM 6192 / RI 19.B1)</name>
    <name type="common">Spirochaeta thermophila</name>
    <dbReference type="NCBI Taxonomy" id="665571"/>
    <lineage>
        <taxon>Bacteria</taxon>
        <taxon>Pseudomonadati</taxon>
        <taxon>Spirochaetota</taxon>
        <taxon>Spirochaetia</taxon>
        <taxon>Winmispirales</taxon>
        <taxon>Winmispiraceae</taxon>
        <taxon>Winmispira</taxon>
    </lineage>
</organism>
<evidence type="ECO:0000256" key="2">
    <source>
        <dbReference type="ARBA" id="ARBA00022448"/>
    </source>
</evidence>
<keyword evidence="10" id="KW-0406">Ion transport</keyword>
<dbReference type="KEGG" id="sta:STHERM_c03140"/>
<dbReference type="PANTHER" id="PTHR30586:SF1">
    <property type="entry name" value="NA(+)-TRANSLOCATING NADH-QUINONE REDUCTASE SUBUNIT D"/>
    <property type="match status" value="1"/>
</dbReference>
<name>E0RP93_WINT6</name>
<dbReference type="HOGENOM" id="CLU_046659_1_1_12"/>
<dbReference type="RefSeq" id="WP_013313128.1">
    <property type="nucleotide sequence ID" value="NC_014484.1"/>
</dbReference>
<proteinExistence type="predicted"/>
<dbReference type="NCBIfam" id="TIGR01939">
    <property type="entry name" value="nqrD"/>
    <property type="match status" value="1"/>
</dbReference>
<evidence type="ECO:0000256" key="7">
    <source>
        <dbReference type="ARBA" id="ARBA00022989"/>
    </source>
</evidence>
<dbReference type="PANTHER" id="PTHR30586">
    <property type="entry name" value="ELECTRON TRANSPORT COMPLEX PROTEIN RNFE"/>
    <property type="match status" value="1"/>
</dbReference>
<dbReference type="PaxDb" id="665571-STHERM_c03140"/>
<evidence type="ECO:0000256" key="10">
    <source>
        <dbReference type="ARBA" id="ARBA00023065"/>
    </source>
</evidence>
<dbReference type="Proteomes" id="UP000001296">
    <property type="component" value="Chromosome"/>
</dbReference>
<evidence type="ECO:0000256" key="9">
    <source>
        <dbReference type="ARBA" id="ARBA00023053"/>
    </source>
</evidence>
<feature type="transmembrane region" description="Helical" evidence="14">
    <location>
        <begin position="70"/>
        <end position="92"/>
    </location>
</feature>
<keyword evidence="3" id="KW-1003">Cell membrane</keyword>
<keyword evidence="11" id="KW-0830">Ubiquinone</keyword>
<protein>
    <submittedName>
        <fullName evidence="15">Na(+)-translocating NADH-quinone reductase subunit D</fullName>
        <ecNumber evidence="15">1.6.5.-</ecNumber>
    </submittedName>
</protein>
<dbReference type="NCBIfam" id="NF009070">
    <property type="entry name" value="PRK12405.1"/>
    <property type="match status" value="1"/>
</dbReference>
<dbReference type="GO" id="GO:0012505">
    <property type="term" value="C:endomembrane system"/>
    <property type="evidence" value="ECO:0007669"/>
    <property type="project" value="UniProtKB-SubCell"/>
</dbReference>
<feature type="transmembrane region" description="Helical" evidence="14">
    <location>
        <begin position="99"/>
        <end position="118"/>
    </location>
</feature>
<evidence type="ECO:0000256" key="12">
    <source>
        <dbReference type="ARBA" id="ARBA00023136"/>
    </source>
</evidence>
<evidence type="ECO:0000313" key="16">
    <source>
        <dbReference type="Proteomes" id="UP000001296"/>
    </source>
</evidence>
<evidence type="ECO:0000256" key="5">
    <source>
        <dbReference type="ARBA" id="ARBA00022692"/>
    </source>
</evidence>
<keyword evidence="6" id="KW-1278">Translocase</keyword>
<dbReference type="GO" id="GO:0016655">
    <property type="term" value="F:oxidoreductase activity, acting on NAD(P)H, quinone or similar compound as acceptor"/>
    <property type="evidence" value="ECO:0007669"/>
    <property type="project" value="InterPro"/>
</dbReference>
<evidence type="ECO:0000256" key="14">
    <source>
        <dbReference type="SAM" id="Phobius"/>
    </source>
</evidence>
<keyword evidence="15" id="KW-0560">Oxidoreductase</keyword>
<dbReference type="InterPro" id="IPR011292">
    <property type="entry name" value="NqrD"/>
</dbReference>
<reference evidence="15 16" key="2">
    <citation type="journal article" date="2010" name="J. Bacteriol.">
        <title>Genome sequence of the polysaccharide-degrading, thermophilic anaerobe Spirochaeta thermophila DSM 6192.</title>
        <authorList>
            <person name="Angelov A."/>
            <person name="Liebl S."/>
            <person name="Ballschmiter M."/>
            <person name="Bomeke M."/>
            <person name="Lehmann R."/>
            <person name="Liesegang H."/>
            <person name="Daniel R."/>
            <person name="Liebl W."/>
        </authorList>
    </citation>
    <scope>NUCLEOTIDE SEQUENCE [LARGE SCALE GENOMIC DNA]</scope>
    <source>
        <strain evidence="16">ATCC 49972 / DSM 6192 / RI 19.B1</strain>
    </source>
</reference>
<dbReference type="eggNOG" id="COG1347">
    <property type="taxonomic scope" value="Bacteria"/>
</dbReference>
<dbReference type="Pfam" id="PF02508">
    <property type="entry name" value="Rnf-Nqr"/>
    <property type="match status" value="1"/>
</dbReference>
<dbReference type="PIRSF" id="PIRSF006102">
    <property type="entry name" value="NQR_DE"/>
    <property type="match status" value="1"/>
</dbReference>
<gene>
    <name evidence="15" type="ordered locus">STHERM_c03140</name>
</gene>
<dbReference type="GO" id="GO:0005886">
    <property type="term" value="C:plasma membrane"/>
    <property type="evidence" value="ECO:0007669"/>
    <property type="project" value="TreeGrafter"/>
</dbReference>